<feature type="compositionally biased region" description="Acidic residues" evidence="1">
    <location>
        <begin position="432"/>
        <end position="459"/>
    </location>
</feature>
<dbReference type="SMART" id="SM00368">
    <property type="entry name" value="LRR_RI"/>
    <property type="match status" value="7"/>
</dbReference>
<feature type="compositionally biased region" description="Acidic residues" evidence="1">
    <location>
        <begin position="842"/>
        <end position="851"/>
    </location>
</feature>
<dbReference type="InterPro" id="IPR052394">
    <property type="entry name" value="LRR-containing"/>
</dbReference>
<keyword evidence="2" id="KW-0472">Membrane</keyword>
<feature type="compositionally biased region" description="Basic residues" evidence="1">
    <location>
        <begin position="854"/>
        <end position="866"/>
    </location>
</feature>
<comment type="caution">
    <text evidence="3">The sequence shown here is derived from an EMBL/GenBank/DDBJ whole genome shotgun (WGS) entry which is preliminary data.</text>
</comment>
<accession>A0ABQ5K6G3</accession>
<evidence type="ECO:0000313" key="3">
    <source>
        <dbReference type="EMBL" id="GKT27457.1"/>
    </source>
</evidence>
<dbReference type="SUPFAM" id="SSF52047">
    <property type="entry name" value="RNI-like"/>
    <property type="match status" value="1"/>
</dbReference>
<feature type="region of interest" description="Disordered" evidence="1">
    <location>
        <begin position="389"/>
        <end position="459"/>
    </location>
</feature>
<dbReference type="InterPro" id="IPR032675">
    <property type="entry name" value="LRR_dom_sf"/>
</dbReference>
<evidence type="ECO:0000313" key="4">
    <source>
        <dbReference type="Proteomes" id="UP001057375"/>
    </source>
</evidence>
<feature type="compositionally biased region" description="Basic and acidic residues" evidence="1">
    <location>
        <begin position="784"/>
        <end position="812"/>
    </location>
</feature>
<dbReference type="Gene3D" id="3.80.10.10">
    <property type="entry name" value="Ribonuclease Inhibitor"/>
    <property type="match status" value="5"/>
</dbReference>
<keyword evidence="2" id="KW-0812">Transmembrane</keyword>
<dbReference type="InterPro" id="IPR001611">
    <property type="entry name" value="Leu-rich_rpt"/>
</dbReference>
<feature type="compositionally biased region" description="Polar residues" evidence="1">
    <location>
        <begin position="409"/>
        <end position="424"/>
    </location>
</feature>
<feature type="compositionally biased region" description="Acidic residues" evidence="1">
    <location>
        <begin position="813"/>
        <end position="834"/>
    </location>
</feature>
<feature type="transmembrane region" description="Helical" evidence="2">
    <location>
        <begin position="487"/>
        <end position="505"/>
    </location>
</feature>
<proteinExistence type="predicted"/>
<evidence type="ECO:0000256" key="1">
    <source>
        <dbReference type="SAM" id="MobiDB-lite"/>
    </source>
</evidence>
<dbReference type="EMBL" id="BQXS01012745">
    <property type="protein sequence ID" value="GKT27457.1"/>
    <property type="molecule type" value="Genomic_DNA"/>
</dbReference>
<sequence>MQLVKYDANSQFLSLQKCRIGVSAAVTLAKRLEGFPITRIDITNNLIGDIGFMGLLQLAKTTPKLVRIDAACNDIGPEGAIALAEEIAAGSSKLEHIDLGTDKPQQRDNSIDAPSGAAIAAAVKNNRTLQFLGLSRNVIGEGGTVACESFAALLHVNTTLKVLKLAANSIGNVGTEILAGGLAQNRTLRVLDLSENGITARGIYSLASCALSPGEGGLKVFSLSKNKLGANGANALAKAIMSNRSLTSLNLSECYICDKGCRVLCEALIVASMDSTGHYDGDGRPYHGIKHLDISNNRITAKGAEYIARLLRRTSLSSINISGNPIGKGAWSIGKALLRPCLRSLMCHISRCAASVLKEDGKSASKVVEDIKDVIRAVTARKLKDYESKMDEIRSSPSSTSGSEGEPVNSPTLISTSPGDTTLTVHDPDKERDEEEEEYEEEEEDSYFPEDDILEDDDPDAGTIIEDEITLKDRHDELMFSPELMKISLNVFASSSISFILSVFAERTAMYDHHASSLTHIRANVCHIGGMSGFLFLLALGMLPNLRSVKMCNNFLTGSIGDLGCRCFCVSSSITTVELVGNSLSHATMTHVHKMTEKNKHIFSLEEPKRLMMELLRLKRIGRTLGEMKNKVCTHDVLVRSCETMLSRMENIYDKQVERIKGSTQRLTQMLAEHTQARTSSKKMVTERKKALRELQVKLNTQLKQAEQKKEQEEEKLEEVQVELTELGEFINYAKSGKWDEDWQEKVKAREEISERLSKELEEISQLNEERKQKSELLVSMAKEALEAEDKKKKEEEEKKKKEEEERKKKEEEQAEEEEEEHNGENQEGEEEGKEETIGGKEEEEEEEEEKEEHKHKHKRKKRIRKRIETSETAVVQEKPTSEAKKPPTKGSKPKPKPSKK</sequence>
<keyword evidence="2" id="KW-1133">Transmembrane helix</keyword>
<name>A0ABQ5K6G3_9EUKA</name>
<dbReference type="PANTHER" id="PTHR24114:SF2">
    <property type="entry name" value="F-BOX DOMAIN-CONTAINING PROTEIN-RELATED"/>
    <property type="match status" value="1"/>
</dbReference>
<dbReference type="PANTHER" id="PTHR24114">
    <property type="entry name" value="LEUCINE RICH REPEAT FAMILY PROTEIN"/>
    <property type="match status" value="1"/>
</dbReference>
<feature type="compositionally biased region" description="Basic residues" evidence="1">
    <location>
        <begin position="892"/>
        <end position="901"/>
    </location>
</feature>
<feature type="compositionally biased region" description="Low complexity" evidence="1">
    <location>
        <begin position="395"/>
        <end position="407"/>
    </location>
</feature>
<keyword evidence="4" id="KW-1185">Reference proteome</keyword>
<dbReference type="Pfam" id="PF13516">
    <property type="entry name" value="LRR_6"/>
    <property type="match status" value="5"/>
</dbReference>
<protein>
    <submittedName>
        <fullName evidence="3">Uncharacterized protein</fullName>
    </submittedName>
</protein>
<feature type="transmembrane region" description="Helical" evidence="2">
    <location>
        <begin position="525"/>
        <end position="543"/>
    </location>
</feature>
<reference evidence="3" key="1">
    <citation type="submission" date="2022-03" db="EMBL/GenBank/DDBJ databases">
        <title>Draft genome sequence of Aduncisulcus paluster, a free-living microaerophilic Fornicata.</title>
        <authorList>
            <person name="Yuyama I."/>
            <person name="Kume K."/>
            <person name="Tamura T."/>
            <person name="Inagaki Y."/>
            <person name="Hashimoto T."/>
        </authorList>
    </citation>
    <scope>NUCLEOTIDE SEQUENCE</scope>
    <source>
        <strain evidence="3">NY0171</strain>
    </source>
</reference>
<evidence type="ECO:0000256" key="2">
    <source>
        <dbReference type="SAM" id="Phobius"/>
    </source>
</evidence>
<dbReference type="Proteomes" id="UP001057375">
    <property type="component" value="Unassembled WGS sequence"/>
</dbReference>
<organism evidence="3 4">
    <name type="scientific">Aduncisulcus paluster</name>
    <dbReference type="NCBI Taxonomy" id="2918883"/>
    <lineage>
        <taxon>Eukaryota</taxon>
        <taxon>Metamonada</taxon>
        <taxon>Carpediemonas-like organisms</taxon>
        <taxon>Aduncisulcus</taxon>
    </lineage>
</organism>
<gene>
    <name evidence="3" type="ORF">ADUPG1_013846</name>
</gene>
<feature type="region of interest" description="Disordered" evidence="1">
    <location>
        <begin position="784"/>
        <end position="901"/>
    </location>
</feature>